<organism evidence="2 3">
    <name type="scientific">Streptomyces caelestis</name>
    <dbReference type="NCBI Taxonomy" id="36816"/>
    <lineage>
        <taxon>Bacteria</taxon>
        <taxon>Bacillati</taxon>
        <taxon>Actinomycetota</taxon>
        <taxon>Actinomycetes</taxon>
        <taxon>Kitasatosporales</taxon>
        <taxon>Streptomycetaceae</taxon>
        <taxon>Streptomyces</taxon>
    </lineage>
</organism>
<name>A0A0M8QM21_9ACTN</name>
<feature type="region of interest" description="Disordered" evidence="1">
    <location>
        <begin position="48"/>
        <end position="78"/>
    </location>
</feature>
<evidence type="ECO:0000313" key="3">
    <source>
        <dbReference type="Proteomes" id="UP000037773"/>
    </source>
</evidence>
<dbReference type="Proteomes" id="UP000037773">
    <property type="component" value="Unassembled WGS sequence"/>
</dbReference>
<gene>
    <name evidence="2" type="ORF">ADK41_14555</name>
</gene>
<dbReference type="AlphaFoldDB" id="A0A0M8QM21"/>
<comment type="caution">
    <text evidence="2">The sequence shown here is derived from an EMBL/GenBank/DDBJ whole genome shotgun (WGS) entry which is preliminary data.</text>
</comment>
<reference evidence="2 3" key="1">
    <citation type="submission" date="2015-07" db="EMBL/GenBank/DDBJ databases">
        <authorList>
            <person name="Noorani M."/>
        </authorList>
    </citation>
    <scope>NUCLEOTIDE SEQUENCE [LARGE SCALE GENOMIC DNA]</scope>
    <source>
        <strain evidence="2 3">NRRL B-24567</strain>
    </source>
</reference>
<dbReference type="EMBL" id="LGCN01000154">
    <property type="protein sequence ID" value="KOT39105.1"/>
    <property type="molecule type" value="Genomic_DNA"/>
</dbReference>
<sequence length="78" mass="7152">MEAPPGAPGAEAHGVALEALGSGFGTAYPVCGAAAAVVAAPTAFGMIGLRGPGTAGDEGSDAVPSASDGAASDPVTAR</sequence>
<dbReference type="RefSeq" id="WP_030826521.1">
    <property type="nucleotide sequence ID" value="NZ_LGCN01000154.1"/>
</dbReference>
<protein>
    <submittedName>
        <fullName evidence="2">Uncharacterized protein</fullName>
    </submittedName>
</protein>
<evidence type="ECO:0000313" key="2">
    <source>
        <dbReference type="EMBL" id="KOT39105.1"/>
    </source>
</evidence>
<keyword evidence="3" id="KW-1185">Reference proteome</keyword>
<dbReference type="OrthoDB" id="9781469at2"/>
<accession>A0A0M8QM21</accession>
<evidence type="ECO:0000256" key="1">
    <source>
        <dbReference type="SAM" id="MobiDB-lite"/>
    </source>
</evidence>
<proteinExistence type="predicted"/>